<proteinExistence type="predicted"/>
<dbReference type="EMBL" id="CAMTCP010000238">
    <property type="protein sequence ID" value="CAI3621292.1"/>
    <property type="molecule type" value="Genomic_DNA"/>
</dbReference>
<dbReference type="EMBL" id="PDCJ01000001">
    <property type="protein sequence ID" value="PEG31507.1"/>
    <property type="molecule type" value="Genomic_DNA"/>
</dbReference>
<evidence type="ECO:0000313" key="3">
    <source>
        <dbReference type="EMBL" id="PEG31507.1"/>
    </source>
</evidence>
<protein>
    <submittedName>
        <fullName evidence="3">Uncharacterized protein</fullName>
    </submittedName>
</protein>
<evidence type="ECO:0000313" key="5">
    <source>
        <dbReference type="Proteomes" id="UP000220840"/>
    </source>
</evidence>
<reference evidence="3 5" key="1">
    <citation type="submission" date="2017-10" db="EMBL/GenBank/DDBJ databases">
        <title>Effective Description of Clostridium neonatale sp. nov. linked to necrotizing enterocolitis in neonates and a clarification of species assignable to the genus Clostridium (Prazmowski 1880) emend. Lawson and Rainey 2016.</title>
        <authorList>
            <person name="Bernard K."/>
            <person name="Burdz T."/>
            <person name="Wiebe D."/>
            <person name="Balcewich B."/>
            <person name="Alfa M."/>
            <person name="Bernier A.-M."/>
        </authorList>
    </citation>
    <scope>NUCLEOTIDE SEQUENCE [LARGE SCALE GENOMIC DNA]</scope>
    <source>
        <strain evidence="3 5">LCDC99A005</strain>
    </source>
</reference>
<reference evidence="1" key="3">
    <citation type="submission" date="2021-10" db="EMBL/GenBank/DDBJ databases">
        <authorList>
            <person name="Mesa V."/>
        </authorList>
    </citation>
    <scope>NUCLEOTIDE SEQUENCE</scope>
    <source>
        <strain evidence="1">CC3_PB</strain>
    </source>
</reference>
<evidence type="ECO:0000313" key="2">
    <source>
        <dbReference type="EMBL" id="CAI3621292.1"/>
    </source>
</evidence>
<dbReference type="Proteomes" id="UP000220840">
    <property type="component" value="Unassembled WGS sequence"/>
</dbReference>
<evidence type="ECO:0000313" key="1">
    <source>
        <dbReference type="EMBL" id="CAG9707032.1"/>
    </source>
</evidence>
<dbReference type="GeneID" id="68877949"/>
<accession>A0A2A7MJ02</accession>
<name>A0A2A7MJ02_9CLOT</name>
<dbReference type="RefSeq" id="WP_058295660.1">
    <property type="nucleotide sequence ID" value="NZ_CAKJVD010000038.1"/>
</dbReference>
<dbReference type="EMBL" id="CAKJVE010000004">
    <property type="protein sequence ID" value="CAG9707032.1"/>
    <property type="molecule type" value="Genomic_DNA"/>
</dbReference>
<evidence type="ECO:0000313" key="6">
    <source>
        <dbReference type="Proteomes" id="UP000431451"/>
    </source>
</evidence>
<dbReference type="AlphaFoldDB" id="A0A2A7MJ02"/>
<keyword evidence="5" id="KW-1185">Reference proteome</keyword>
<dbReference type="EMBL" id="UWJD01000002">
    <property type="protein sequence ID" value="VCT84902.1"/>
    <property type="molecule type" value="Genomic_DNA"/>
</dbReference>
<organism evidence="3 5">
    <name type="scientific">Clostridium neonatale</name>
    <dbReference type="NCBI Taxonomy" id="137838"/>
    <lineage>
        <taxon>Bacteria</taxon>
        <taxon>Bacillati</taxon>
        <taxon>Bacillota</taxon>
        <taxon>Clostridia</taxon>
        <taxon>Eubacteriales</taxon>
        <taxon>Clostridiaceae</taxon>
        <taxon>Clostridium</taxon>
    </lineage>
</organism>
<sequence length="77" mass="8975">MNGYQLIMKLQRRIAQDPNFANRFNKAVADLNRIPGLQQEVLRIMQMNNEAQRQKALDSLPKQAKHTVEDLLKMLNN</sequence>
<evidence type="ECO:0000313" key="4">
    <source>
        <dbReference type="EMBL" id="VCT84902.1"/>
    </source>
</evidence>
<dbReference type="OrthoDB" id="1912520at2"/>
<dbReference type="Proteomes" id="UP000431451">
    <property type="component" value="Unassembled WGS sequence"/>
</dbReference>
<dbReference type="Proteomes" id="UP001189143">
    <property type="component" value="Unassembled WGS sequence"/>
</dbReference>
<dbReference type="Proteomes" id="UP000789738">
    <property type="component" value="Unassembled WGS sequence"/>
</dbReference>
<reference evidence="2" key="4">
    <citation type="submission" date="2022-10" db="EMBL/GenBank/DDBJ databases">
        <authorList>
            <person name="Aires J."/>
            <person name="Mesa V."/>
        </authorList>
    </citation>
    <scope>NUCLEOTIDE SEQUENCE</scope>
    <source>
        <strain evidence="2">Clostridium neonatale JD116</strain>
    </source>
</reference>
<reference evidence="4 6" key="2">
    <citation type="submission" date="2018-06" db="EMBL/GenBank/DDBJ databases">
        <authorList>
            <consortium name="IHU Genomes"/>
        </authorList>
    </citation>
    <scope>NUCLEOTIDE SEQUENCE [LARGE SCALE GENOMIC DNA]</scope>
    <source>
        <strain evidence="4 6">NEC25</strain>
    </source>
</reference>
<gene>
    <name evidence="2" type="ORF">CNEO2_400033</name>
    <name evidence="1" type="ORF">CNEO_42820</name>
    <name evidence="4" type="ORF">CNEONATNEC25_02503</name>
    <name evidence="3" type="ORF">CQ394_07315</name>
</gene>